<feature type="domain" description="GFO/IDH/MocA-like oxidoreductase" evidence="2">
    <location>
        <begin position="137"/>
        <end position="256"/>
    </location>
</feature>
<dbReference type="InterPro" id="IPR051317">
    <property type="entry name" value="Gfo/Idh/MocA_oxidoreduct"/>
</dbReference>
<dbReference type="Pfam" id="PF01408">
    <property type="entry name" value="GFO_IDH_MocA"/>
    <property type="match status" value="1"/>
</dbReference>
<organism evidence="3 4">
    <name type="scientific">Paenibacillus ginsengarvi</name>
    <dbReference type="NCBI Taxonomy" id="400777"/>
    <lineage>
        <taxon>Bacteria</taxon>
        <taxon>Bacillati</taxon>
        <taxon>Bacillota</taxon>
        <taxon>Bacilli</taxon>
        <taxon>Bacillales</taxon>
        <taxon>Paenibacillaceae</taxon>
        <taxon>Paenibacillus</taxon>
    </lineage>
</organism>
<comment type="caution">
    <text evidence="3">The sequence shown here is derived from an EMBL/GenBank/DDBJ whole genome shotgun (WGS) entry which is preliminary data.</text>
</comment>
<keyword evidence="4" id="KW-1185">Reference proteome</keyword>
<dbReference type="GO" id="GO:0000166">
    <property type="term" value="F:nucleotide binding"/>
    <property type="evidence" value="ECO:0007669"/>
    <property type="project" value="InterPro"/>
</dbReference>
<dbReference type="Proteomes" id="UP000282311">
    <property type="component" value="Unassembled WGS sequence"/>
</dbReference>
<evidence type="ECO:0000313" key="3">
    <source>
        <dbReference type="EMBL" id="RKN70058.1"/>
    </source>
</evidence>
<evidence type="ECO:0000259" key="1">
    <source>
        <dbReference type="Pfam" id="PF01408"/>
    </source>
</evidence>
<dbReference type="Gene3D" id="3.30.360.10">
    <property type="entry name" value="Dihydrodipicolinate Reductase, domain 2"/>
    <property type="match status" value="1"/>
</dbReference>
<feature type="domain" description="Gfo/Idh/MocA-like oxidoreductase N-terminal" evidence="1">
    <location>
        <begin position="9"/>
        <end position="129"/>
    </location>
</feature>
<dbReference type="PANTHER" id="PTHR43708">
    <property type="entry name" value="CONSERVED EXPRESSED OXIDOREDUCTASE (EUROFUNG)"/>
    <property type="match status" value="1"/>
</dbReference>
<dbReference type="OrthoDB" id="9815825at2"/>
<reference evidence="3 4" key="1">
    <citation type="journal article" date="2007" name="Int. J. Syst. Evol. Microbiol.">
        <title>Paenibacillus ginsengarvi sp. nov., isolated from soil from ginseng cultivation.</title>
        <authorList>
            <person name="Yoon M.H."/>
            <person name="Ten L.N."/>
            <person name="Im W.T."/>
        </authorList>
    </citation>
    <scope>NUCLEOTIDE SEQUENCE [LARGE SCALE GENOMIC DNA]</scope>
    <source>
        <strain evidence="3 4">KCTC 13059</strain>
    </source>
</reference>
<gene>
    <name evidence="3" type="ORF">D7M11_31025</name>
</gene>
<dbReference type="RefSeq" id="WP_120751165.1">
    <property type="nucleotide sequence ID" value="NZ_RBAH01000033.1"/>
</dbReference>
<protein>
    <submittedName>
        <fullName evidence="3">Gfo/Idh/MocA family oxidoreductase</fullName>
    </submittedName>
</protein>
<dbReference type="Pfam" id="PF22725">
    <property type="entry name" value="GFO_IDH_MocA_C3"/>
    <property type="match status" value="1"/>
</dbReference>
<dbReference type="InterPro" id="IPR055170">
    <property type="entry name" value="GFO_IDH_MocA-like_dom"/>
</dbReference>
<evidence type="ECO:0000259" key="2">
    <source>
        <dbReference type="Pfam" id="PF22725"/>
    </source>
</evidence>
<proteinExistence type="predicted"/>
<evidence type="ECO:0000313" key="4">
    <source>
        <dbReference type="Proteomes" id="UP000282311"/>
    </source>
</evidence>
<dbReference type="EMBL" id="RBAH01000033">
    <property type="protein sequence ID" value="RKN70058.1"/>
    <property type="molecule type" value="Genomic_DNA"/>
</dbReference>
<dbReference type="PANTHER" id="PTHR43708:SF8">
    <property type="entry name" value="OXIDOREDUCTASE"/>
    <property type="match status" value="1"/>
</dbReference>
<dbReference type="SUPFAM" id="SSF55347">
    <property type="entry name" value="Glyceraldehyde-3-phosphate dehydrogenase-like, C-terminal domain"/>
    <property type="match status" value="1"/>
</dbReference>
<dbReference type="AlphaFoldDB" id="A0A3B0BCG8"/>
<sequence>MTGTSQTIRGAVIGYGGAFNMGRAHGNNMKRVGFEFVAACDLDPKRMEQASEEFPGIRTYTSVSELLEQPDIDLVTVITPHNTHAPLAEQVLRSGKHCILEKPMCIRAKEADALVRLSREKGLMLSVFHNRRWDGWYLTVKELIDQGVIGDIFHVEMFMGGYNEPRDWWREDKQISGGAFYDWGAHYVDYLLGIVPGKIRSVRGYVHNRVWHQKTNEDQIDSTILFESGAVAQIQISSIARTGKAKFRILGTKGAAEVWNSGELNLYTDVDGKNEKTTLQTQPEQHHRYYDNIAGHLLRREELIVKPEEARRVIAVIETTERSAQEGRELLPPFEE</sequence>
<dbReference type="SUPFAM" id="SSF51735">
    <property type="entry name" value="NAD(P)-binding Rossmann-fold domains"/>
    <property type="match status" value="1"/>
</dbReference>
<dbReference type="Gene3D" id="3.40.50.720">
    <property type="entry name" value="NAD(P)-binding Rossmann-like Domain"/>
    <property type="match status" value="1"/>
</dbReference>
<name>A0A3B0BCG8_9BACL</name>
<dbReference type="InterPro" id="IPR036291">
    <property type="entry name" value="NAD(P)-bd_dom_sf"/>
</dbReference>
<dbReference type="InterPro" id="IPR000683">
    <property type="entry name" value="Gfo/Idh/MocA-like_OxRdtase_N"/>
</dbReference>
<accession>A0A3B0BCG8</accession>